<proteinExistence type="inferred from homology"/>
<evidence type="ECO:0000256" key="8">
    <source>
        <dbReference type="SAM" id="MobiDB-lite"/>
    </source>
</evidence>
<evidence type="ECO:0000256" key="3">
    <source>
        <dbReference type="ARBA" id="ARBA00022692"/>
    </source>
</evidence>
<dbReference type="EMBL" id="MCGE01000033">
    <property type="protein sequence ID" value="ORZ07897.1"/>
    <property type="molecule type" value="Genomic_DNA"/>
</dbReference>
<evidence type="ECO:0000256" key="4">
    <source>
        <dbReference type="ARBA" id="ARBA00022824"/>
    </source>
</evidence>
<gene>
    <name evidence="9" type="ORF">BCR42DRAFT_455836</name>
</gene>
<dbReference type="AlphaFoldDB" id="A0A1X2I2R2"/>
<dbReference type="Pfam" id="PF04511">
    <property type="entry name" value="DER1"/>
    <property type="match status" value="1"/>
</dbReference>
<dbReference type="InterPro" id="IPR035952">
    <property type="entry name" value="Rhomboid-like_sf"/>
</dbReference>
<organism evidence="9 10">
    <name type="scientific">Absidia repens</name>
    <dbReference type="NCBI Taxonomy" id="90262"/>
    <lineage>
        <taxon>Eukaryota</taxon>
        <taxon>Fungi</taxon>
        <taxon>Fungi incertae sedis</taxon>
        <taxon>Mucoromycota</taxon>
        <taxon>Mucoromycotina</taxon>
        <taxon>Mucoromycetes</taxon>
        <taxon>Mucorales</taxon>
        <taxon>Cunninghamellaceae</taxon>
        <taxon>Absidia</taxon>
    </lineage>
</organism>
<feature type="transmembrane region" description="Helical" evidence="7">
    <location>
        <begin position="179"/>
        <end position="196"/>
    </location>
</feature>
<evidence type="ECO:0000256" key="6">
    <source>
        <dbReference type="ARBA" id="ARBA00023136"/>
    </source>
</evidence>
<dbReference type="GO" id="GO:0006950">
    <property type="term" value="P:response to stress"/>
    <property type="evidence" value="ECO:0007669"/>
    <property type="project" value="UniProtKB-ARBA"/>
</dbReference>
<feature type="transmembrane region" description="Helical" evidence="7">
    <location>
        <begin position="29"/>
        <end position="51"/>
    </location>
</feature>
<evidence type="ECO:0000256" key="7">
    <source>
        <dbReference type="RuleBase" id="RU363059"/>
    </source>
</evidence>
<feature type="transmembrane region" description="Helical" evidence="7">
    <location>
        <begin position="122"/>
        <end position="142"/>
    </location>
</feature>
<evidence type="ECO:0000256" key="1">
    <source>
        <dbReference type="ARBA" id="ARBA00004477"/>
    </source>
</evidence>
<dbReference type="GO" id="GO:0005789">
    <property type="term" value="C:endoplasmic reticulum membrane"/>
    <property type="evidence" value="ECO:0007669"/>
    <property type="project" value="UniProtKB-SubCell"/>
</dbReference>
<dbReference type="InterPro" id="IPR007599">
    <property type="entry name" value="DER1"/>
</dbReference>
<comment type="function">
    <text evidence="7">May be involved in the degradation of misfolded endoplasmic reticulum (ER) luminal proteins.</text>
</comment>
<keyword evidence="5 7" id="KW-1133">Transmembrane helix</keyword>
<evidence type="ECO:0000313" key="9">
    <source>
        <dbReference type="EMBL" id="ORZ07897.1"/>
    </source>
</evidence>
<comment type="similarity">
    <text evidence="2 7">Belongs to the derlin family.</text>
</comment>
<feature type="transmembrane region" description="Helical" evidence="7">
    <location>
        <begin position="154"/>
        <end position="173"/>
    </location>
</feature>
<dbReference type="SUPFAM" id="SSF144091">
    <property type="entry name" value="Rhomboid-like"/>
    <property type="match status" value="1"/>
</dbReference>
<name>A0A1X2I2R2_9FUNG</name>
<dbReference type="Proteomes" id="UP000193560">
    <property type="component" value="Unassembled WGS sequence"/>
</dbReference>
<evidence type="ECO:0000256" key="2">
    <source>
        <dbReference type="ARBA" id="ARBA00008917"/>
    </source>
</evidence>
<keyword evidence="10" id="KW-1185">Reference proteome</keyword>
<sequence>MPPPPPQQTNIQTEFSRWYNGLPPVTKTIMTMTVVFTISSTVRLISVDRLYLIWPLVLKKLQLWRMVTAFYTSSLSLEFVFNLYFMYTYSTRLETDVFQGQTADYVYFLIFNSAIQLLLDMFFHNTILLNGAVVPTIIYLWSRHFADQQVTFMFGFRFKAIFLPWVLAGYEYIARGGAIPYATLYGMASAHLYYYLKTIYPANGGRHYLTTPGFLRRAFPPTVGMRPSSGAGYVWPSNQQQRQQQQQQRSSLMGGGHNWGRGQRLT</sequence>
<accession>A0A1X2I2R2</accession>
<protein>
    <recommendedName>
        <fullName evidence="7">Derlin</fullName>
    </recommendedName>
</protein>
<keyword evidence="4 7" id="KW-0256">Endoplasmic reticulum</keyword>
<evidence type="ECO:0000256" key="5">
    <source>
        <dbReference type="ARBA" id="ARBA00022989"/>
    </source>
</evidence>
<comment type="caution">
    <text evidence="9">The sequence shown here is derived from an EMBL/GenBank/DDBJ whole genome shotgun (WGS) entry which is preliminary data.</text>
</comment>
<keyword evidence="3 7" id="KW-0812">Transmembrane</keyword>
<dbReference type="PANTHER" id="PTHR11009">
    <property type="entry name" value="DER1-LIKE PROTEIN, DERLIN"/>
    <property type="match status" value="1"/>
</dbReference>
<feature type="transmembrane region" description="Helical" evidence="7">
    <location>
        <begin position="63"/>
        <end position="87"/>
    </location>
</feature>
<dbReference type="STRING" id="90262.A0A1X2I2R2"/>
<evidence type="ECO:0000313" key="10">
    <source>
        <dbReference type="Proteomes" id="UP000193560"/>
    </source>
</evidence>
<feature type="region of interest" description="Disordered" evidence="8">
    <location>
        <begin position="234"/>
        <end position="266"/>
    </location>
</feature>
<dbReference type="OrthoDB" id="1716531at2759"/>
<keyword evidence="6 7" id="KW-0472">Membrane</keyword>
<feature type="compositionally biased region" description="Low complexity" evidence="8">
    <location>
        <begin position="239"/>
        <end position="249"/>
    </location>
</feature>
<reference evidence="9 10" key="1">
    <citation type="submission" date="2016-07" db="EMBL/GenBank/DDBJ databases">
        <title>Pervasive Adenine N6-methylation of Active Genes in Fungi.</title>
        <authorList>
            <consortium name="DOE Joint Genome Institute"/>
            <person name="Mondo S.J."/>
            <person name="Dannebaum R.O."/>
            <person name="Kuo R.C."/>
            <person name="Labutti K."/>
            <person name="Haridas S."/>
            <person name="Kuo A."/>
            <person name="Salamov A."/>
            <person name="Ahrendt S.R."/>
            <person name="Lipzen A."/>
            <person name="Sullivan W."/>
            <person name="Andreopoulos W.B."/>
            <person name="Clum A."/>
            <person name="Lindquist E."/>
            <person name="Daum C."/>
            <person name="Ramamoorthy G.K."/>
            <person name="Gryganskyi A."/>
            <person name="Culley D."/>
            <person name="Magnuson J.K."/>
            <person name="James T.Y."/>
            <person name="O'Malley M.A."/>
            <person name="Stajich J.E."/>
            <person name="Spatafora J.W."/>
            <person name="Visel A."/>
            <person name="Grigoriev I.V."/>
        </authorList>
    </citation>
    <scope>NUCLEOTIDE SEQUENCE [LARGE SCALE GENOMIC DNA]</scope>
    <source>
        <strain evidence="9 10">NRRL 1336</strain>
    </source>
</reference>
<comment type="subcellular location">
    <subcellularLocation>
        <location evidence="1 7">Endoplasmic reticulum membrane</location>
        <topology evidence="1 7">Multi-pass membrane protein</topology>
    </subcellularLocation>
</comment>